<dbReference type="Pfam" id="PF00964">
    <property type="entry name" value="Elicitin"/>
    <property type="match status" value="3"/>
</dbReference>
<sequence length="368" mass="37537">MKVVAVLAAASAVVTAQAPAPCTAEQTGVVVAAVKGSKNLSGCTTDSGFDWLTFFTTNALPTEKQATASLASKNCLALVGEANGLKLASCTLWNTDLSVLVTKDPVAWIKAKSSVVPAACTAEQTGVVVAAVKGSKNLNGCTTDSGFDWLTFFTTLALPTEKQATASLASKNCLALVAEANGLKLRSCTLWNTDLSELVTKDPVTWIKTKSAAIPAACTADQAGVVVAAVKGSKNLSGCTTDSGFDWLTFFTTDAIPTEKQATASLASKNCMALVTEANGLKLQSCTLWNNDLAELVTKDPVAWITAKSSAVLKSANATTPATTTVSVTPTATTTGTTTTAPTTTVKSSASGLAAGVVTLVLAALVQQ</sequence>
<comment type="subcellular location">
    <subcellularLocation>
        <location evidence="1">Secreted</location>
    </subcellularLocation>
</comment>
<dbReference type="SUPFAM" id="SSF48647">
    <property type="entry name" value="Fungal elicitin"/>
    <property type="match status" value="3"/>
</dbReference>
<feature type="chain" id="PRO_5018681656" description="Secreted protein" evidence="6">
    <location>
        <begin position="17"/>
        <end position="368"/>
    </location>
</feature>
<evidence type="ECO:0000313" key="8">
    <source>
        <dbReference type="Proteomes" id="UP000285060"/>
    </source>
</evidence>
<evidence type="ECO:0000313" key="7">
    <source>
        <dbReference type="EMBL" id="RHY28816.1"/>
    </source>
</evidence>
<evidence type="ECO:0000256" key="6">
    <source>
        <dbReference type="SAM" id="SignalP"/>
    </source>
</evidence>
<evidence type="ECO:0008006" key="9">
    <source>
        <dbReference type="Google" id="ProtNLM"/>
    </source>
</evidence>
<dbReference type="GO" id="GO:0005576">
    <property type="term" value="C:extracellular region"/>
    <property type="evidence" value="ECO:0007669"/>
    <property type="project" value="UniProtKB-SubCell"/>
</dbReference>
<name>A0A3R6Z316_9STRA</name>
<dbReference type="AlphaFoldDB" id="A0A3R6Z316"/>
<dbReference type="Proteomes" id="UP000285060">
    <property type="component" value="Unassembled WGS sequence"/>
</dbReference>
<accession>A0A3R6Z316</accession>
<evidence type="ECO:0000256" key="5">
    <source>
        <dbReference type="ARBA" id="ARBA00023157"/>
    </source>
</evidence>
<keyword evidence="4" id="KW-0928">Hypersensitive response elicitation</keyword>
<evidence type="ECO:0000256" key="1">
    <source>
        <dbReference type="ARBA" id="ARBA00004613"/>
    </source>
</evidence>
<dbReference type="SMART" id="SM01187">
    <property type="entry name" value="Elicitin"/>
    <property type="match status" value="3"/>
</dbReference>
<protein>
    <recommendedName>
        <fullName evidence="9">Secreted protein</fullName>
    </recommendedName>
</protein>
<gene>
    <name evidence="7" type="ORF">DYB32_005681</name>
</gene>
<dbReference type="EMBL" id="QUSY01000522">
    <property type="protein sequence ID" value="RHY28816.1"/>
    <property type="molecule type" value="Genomic_DNA"/>
</dbReference>
<proteinExistence type="inferred from homology"/>
<keyword evidence="3" id="KW-0964">Secreted</keyword>
<evidence type="ECO:0000256" key="3">
    <source>
        <dbReference type="ARBA" id="ARBA00022525"/>
    </source>
</evidence>
<keyword evidence="6" id="KW-0732">Signal</keyword>
<dbReference type="InterPro" id="IPR036470">
    <property type="entry name" value="Elicitin_sf"/>
</dbReference>
<dbReference type="Gene3D" id="1.10.239.10">
    <property type="entry name" value="Elicitin domain"/>
    <property type="match status" value="3"/>
</dbReference>
<reference evidence="7 8" key="1">
    <citation type="submission" date="2018-08" db="EMBL/GenBank/DDBJ databases">
        <title>Aphanomyces genome sequencing and annotation.</title>
        <authorList>
            <person name="Minardi D."/>
            <person name="Oidtmann B."/>
            <person name="Van Der Giezen M."/>
            <person name="Studholme D.J."/>
        </authorList>
    </citation>
    <scope>NUCLEOTIDE SEQUENCE [LARGE SCALE GENOMIC DNA]</scope>
    <source>
        <strain evidence="7 8">NJM0002</strain>
    </source>
</reference>
<dbReference type="GO" id="GO:0052040">
    <property type="term" value="P:symbiont-mediated perturbation of host programmed cell death"/>
    <property type="evidence" value="ECO:0007669"/>
    <property type="project" value="UniProtKB-KW"/>
</dbReference>
<comment type="similarity">
    <text evidence="2">Belongs to the elicitin family.</text>
</comment>
<keyword evidence="5" id="KW-1015">Disulfide bond</keyword>
<evidence type="ECO:0000256" key="4">
    <source>
        <dbReference type="ARBA" id="ARBA00022978"/>
    </source>
</evidence>
<evidence type="ECO:0000256" key="2">
    <source>
        <dbReference type="ARBA" id="ARBA00009544"/>
    </source>
</evidence>
<dbReference type="InterPro" id="IPR002200">
    <property type="entry name" value="Elicitin"/>
</dbReference>
<organism evidence="7 8">
    <name type="scientific">Aphanomyces invadans</name>
    <dbReference type="NCBI Taxonomy" id="157072"/>
    <lineage>
        <taxon>Eukaryota</taxon>
        <taxon>Sar</taxon>
        <taxon>Stramenopiles</taxon>
        <taxon>Oomycota</taxon>
        <taxon>Saprolegniomycetes</taxon>
        <taxon>Saprolegniales</taxon>
        <taxon>Verrucalvaceae</taxon>
        <taxon>Aphanomyces</taxon>
    </lineage>
</organism>
<keyword evidence="8" id="KW-1185">Reference proteome</keyword>
<feature type="signal peptide" evidence="6">
    <location>
        <begin position="1"/>
        <end position="16"/>
    </location>
</feature>
<comment type="caution">
    <text evidence="7">The sequence shown here is derived from an EMBL/GenBank/DDBJ whole genome shotgun (WGS) entry which is preliminary data.</text>
</comment>